<dbReference type="CDD" id="cd00338">
    <property type="entry name" value="Ser_Recombinase"/>
    <property type="match status" value="1"/>
</dbReference>
<evidence type="ECO:0000313" key="3">
    <source>
        <dbReference type="EMBL" id="GES32537.1"/>
    </source>
</evidence>
<feature type="compositionally biased region" description="Basic and acidic residues" evidence="1">
    <location>
        <begin position="429"/>
        <end position="446"/>
    </location>
</feature>
<dbReference type="EMBL" id="BLAG01000014">
    <property type="protein sequence ID" value="GES32537.1"/>
    <property type="molecule type" value="Genomic_DNA"/>
</dbReference>
<feature type="domain" description="Recombinase" evidence="2">
    <location>
        <begin position="206"/>
        <end position="333"/>
    </location>
</feature>
<feature type="region of interest" description="Disordered" evidence="1">
    <location>
        <begin position="409"/>
        <end position="484"/>
    </location>
</feature>
<organism evidence="3 4">
    <name type="scientific">Streptomyces angustmyceticus</name>
    <dbReference type="NCBI Taxonomy" id="285578"/>
    <lineage>
        <taxon>Bacteria</taxon>
        <taxon>Bacillati</taxon>
        <taxon>Actinomycetota</taxon>
        <taxon>Actinomycetes</taxon>
        <taxon>Kitasatosporales</taxon>
        <taxon>Streptomycetaceae</taxon>
        <taxon>Streptomyces</taxon>
    </lineage>
</organism>
<reference evidence="3 4" key="1">
    <citation type="submission" date="2019-10" db="EMBL/GenBank/DDBJ databases">
        <title>Whole genome shotgun sequence of Streptomyces angustmyceticus NBRC 3934.</title>
        <authorList>
            <person name="Hosoyama A."/>
            <person name="Ichikawa N."/>
            <person name="Kimura A."/>
            <person name="Kitahashi Y."/>
            <person name="Komaki H."/>
            <person name="Uohara A."/>
        </authorList>
    </citation>
    <scope>NUCLEOTIDE SEQUENCE [LARGE SCALE GENOMIC DNA]</scope>
    <source>
        <strain evidence="3 4">NBRC 3934</strain>
    </source>
</reference>
<dbReference type="SUPFAM" id="SSF53041">
    <property type="entry name" value="Resolvase-like"/>
    <property type="match status" value="1"/>
</dbReference>
<dbReference type="InterPro" id="IPR050639">
    <property type="entry name" value="SSR_resolvase"/>
</dbReference>
<dbReference type="GO" id="GO:0003677">
    <property type="term" value="F:DNA binding"/>
    <property type="evidence" value="ECO:0007669"/>
    <property type="project" value="InterPro"/>
</dbReference>
<dbReference type="Gene3D" id="3.90.1750.20">
    <property type="entry name" value="Putative Large Serine Recombinase, Chain B, Domain 2"/>
    <property type="match status" value="1"/>
</dbReference>
<dbReference type="AlphaFoldDB" id="A0A5J4LEE9"/>
<dbReference type="Pfam" id="PF00239">
    <property type="entry name" value="Resolvase"/>
    <property type="match status" value="1"/>
</dbReference>
<dbReference type="InterPro" id="IPR036162">
    <property type="entry name" value="Resolvase-like_N_sf"/>
</dbReference>
<accession>A0A5J4LEE9</accession>
<sequence length="484" mass="53771">MTTAVTVWEDFDVPAHARGGQVTLNLYDHLAAYAPKRPGAYLRLSSDRFGLEAGVDRQPEDAEDSRSRLRWGPFAKIYRENDTSAFKKRKVVKPDGAIDWMVLRPEFRQLLADLTHGVIDGVIFYDLDRLVRQPRDLEHLIDIVEYVKRPVTGATGGRMNLINDSDRHMARMMCVMALKSSEDTARRVARRHLSAAQNGIAQGRIAYGWVRKGEHKGQLVPDETDVVVRIFQDFISGESAYSIAKAFNAEGIKPPSARTWSSTMIAKMLRNPRYAGMVSYSGKHRLQAATAGDGWSLVLFDDEGRPLLGTWEPIVAPKLWSQVQFESAAGRIGARRSAGRAEEGSTCPGPRASCSRSLTPGVCTAPGLGSQHRAQIRERRELAGHHPRKPAPPQQTGPLQALPGATLRRGMHQRHPAPQRTRRRQRVRHLPDGPRPRRHPPQDSRRHATPNSDGASGDRLAHPTPHCAERGRPGRPEGCPCTLP</sequence>
<evidence type="ECO:0000256" key="1">
    <source>
        <dbReference type="SAM" id="MobiDB-lite"/>
    </source>
</evidence>
<protein>
    <recommendedName>
        <fullName evidence="2">Recombinase domain-containing protein</fullName>
    </recommendedName>
</protein>
<keyword evidence="4" id="KW-1185">Reference proteome</keyword>
<dbReference type="Pfam" id="PF07508">
    <property type="entry name" value="Recombinase"/>
    <property type="match status" value="1"/>
</dbReference>
<dbReference type="PANTHER" id="PTHR30461">
    <property type="entry name" value="DNA-INVERTASE FROM LAMBDOID PROPHAGE"/>
    <property type="match status" value="1"/>
</dbReference>
<evidence type="ECO:0000313" key="4">
    <source>
        <dbReference type="Proteomes" id="UP000325598"/>
    </source>
</evidence>
<feature type="region of interest" description="Disordered" evidence="1">
    <location>
        <begin position="383"/>
        <end position="402"/>
    </location>
</feature>
<proteinExistence type="predicted"/>
<feature type="compositionally biased region" description="Basic residues" evidence="1">
    <location>
        <begin position="409"/>
        <end position="428"/>
    </location>
</feature>
<gene>
    <name evidence="3" type="ORF">San01_50240</name>
</gene>
<dbReference type="InterPro" id="IPR006119">
    <property type="entry name" value="Resolv_N"/>
</dbReference>
<dbReference type="SMART" id="SM00857">
    <property type="entry name" value="Resolvase"/>
    <property type="match status" value="1"/>
</dbReference>
<evidence type="ECO:0000259" key="2">
    <source>
        <dbReference type="PROSITE" id="PS51737"/>
    </source>
</evidence>
<dbReference type="GO" id="GO:0000150">
    <property type="term" value="F:DNA strand exchange activity"/>
    <property type="evidence" value="ECO:0007669"/>
    <property type="project" value="InterPro"/>
</dbReference>
<feature type="region of interest" description="Disordered" evidence="1">
    <location>
        <begin position="334"/>
        <end position="374"/>
    </location>
</feature>
<name>A0A5J4LEE9_9ACTN</name>
<comment type="caution">
    <text evidence="3">The sequence shown here is derived from an EMBL/GenBank/DDBJ whole genome shotgun (WGS) entry which is preliminary data.</text>
</comment>
<dbReference type="Gene3D" id="3.40.50.1390">
    <property type="entry name" value="Resolvase, N-terminal catalytic domain"/>
    <property type="match status" value="1"/>
</dbReference>
<dbReference type="InterPro" id="IPR011109">
    <property type="entry name" value="DNA_bind_recombinase_dom"/>
</dbReference>
<dbReference type="PROSITE" id="PS51737">
    <property type="entry name" value="RECOMBINASE_DNA_BIND"/>
    <property type="match status" value="1"/>
</dbReference>
<dbReference type="InterPro" id="IPR038109">
    <property type="entry name" value="DNA_bind_recomb_sf"/>
</dbReference>
<dbReference type="Proteomes" id="UP000325598">
    <property type="component" value="Unassembled WGS sequence"/>
</dbReference>
<dbReference type="PANTHER" id="PTHR30461:SF23">
    <property type="entry name" value="DNA RECOMBINASE-RELATED"/>
    <property type="match status" value="1"/>
</dbReference>